<accession>I0KFI1</accession>
<name>I0KFI1_9BACT</name>
<keyword evidence="4" id="KW-1185">Reference proteome</keyword>
<evidence type="ECO:0000256" key="2">
    <source>
        <dbReference type="ARBA" id="ARBA00023002"/>
    </source>
</evidence>
<dbReference type="FunFam" id="3.40.50.720:FF:000084">
    <property type="entry name" value="Short-chain dehydrogenase reductase"/>
    <property type="match status" value="1"/>
</dbReference>
<comment type="similarity">
    <text evidence="1">Belongs to the short-chain dehydrogenases/reductases (SDR) family.</text>
</comment>
<reference evidence="3 4" key="1">
    <citation type="journal article" date="2012" name="J. Bacteriol.">
        <title>Genome Sequence of Fibrella aestuarina BUZ 2T, a Filamentous Marine Bacterium.</title>
        <authorList>
            <person name="Filippini M."/>
            <person name="Qi W."/>
            <person name="Blom J."/>
            <person name="Goesmann A."/>
            <person name="Smits T.H."/>
            <person name="Bagheri H.C."/>
        </authorList>
    </citation>
    <scope>NUCLEOTIDE SEQUENCE [LARGE SCALE GENOMIC DNA]</scope>
    <source>
        <strain evidence="4">BUZ 2T</strain>
    </source>
</reference>
<evidence type="ECO:0000313" key="3">
    <source>
        <dbReference type="EMBL" id="CCH02884.1"/>
    </source>
</evidence>
<dbReference type="NCBIfam" id="NF005214">
    <property type="entry name" value="PRK06701.1"/>
    <property type="match status" value="1"/>
</dbReference>
<dbReference type="Gene3D" id="3.40.50.720">
    <property type="entry name" value="NAD(P)-binding Rossmann-like Domain"/>
    <property type="match status" value="1"/>
</dbReference>
<dbReference type="EMBL" id="HE796683">
    <property type="protein sequence ID" value="CCH02884.1"/>
    <property type="molecule type" value="Genomic_DNA"/>
</dbReference>
<dbReference type="InterPro" id="IPR002347">
    <property type="entry name" value="SDR_fam"/>
</dbReference>
<keyword evidence="2 3" id="KW-0560">Oxidoreductase</keyword>
<dbReference type="HOGENOM" id="CLU_010194_4_1_10"/>
<sequence length="338" mass="36917">MLTKDLLSNDAELPIKLGLSGVAHYFDRFIQTTPSGFPLSLSDTQPGRAGRQRLMDSFIPPQHQEPQPGSNAKMVPEPKYIRHQYKGADKLKDKVALITGGDSGIGRAVAIHFAREGADVAIVYTPAEETDAQRTKDLVEAEGRDCLLLSGDLKDPKFCEQVVDDTVLHFGKLNILVNNAGVQYVHDQFEKIKDEDLVKTYETNIYSFFRVTKAAVKHLHEGDAIINTTSITAYQGRADLIDYSSTKGAIMTFTRALSSNLAEKKIRVNGVAPGPIWTPLIPSSMDSKMVMQFGKDVPMKRPGQPAEVAPAYVFLASDDASYITGAVLHPNGGTIVNA</sequence>
<dbReference type="PATRIC" id="fig|1166018.3.peg.1855"/>
<dbReference type="SUPFAM" id="SSF51735">
    <property type="entry name" value="NAD(P)-binding Rossmann-fold domains"/>
    <property type="match status" value="1"/>
</dbReference>
<dbReference type="EC" id="1.1.1.100" evidence="3"/>
<dbReference type="PROSITE" id="PS00061">
    <property type="entry name" value="ADH_SHORT"/>
    <property type="match status" value="1"/>
</dbReference>
<organism evidence="3 4">
    <name type="scientific">Fibrella aestuarina BUZ 2</name>
    <dbReference type="NCBI Taxonomy" id="1166018"/>
    <lineage>
        <taxon>Bacteria</taxon>
        <taxon>Pseudomonadati</taxon>
        <taxon>Bacteroidota</taxon>
        <taxon>Cytophagia</taxon>
        <taxon>Cytophagales</taxon>
        <taxon>Spirosomataceae</taxon>
        <taxon>Fibrella</taxon>
    </lineage>
</organism>
<dbReference type="STRING" id="1166018.FAES_4885"/>
<dbReference type="CDD" id="cd05355">
    <property type="entry name" value="SDR_c1"/>
    <property type="match status" value="1"/>
</dbReference>
<evidence type="ECO:0000256" key="1">
    <source>
        <dbReference type="ARBA" id="ARBA00006484"/>
    </source>
</evidence>
<dbReference type="KEGG" id="fae:FAES_4885"/>
<dbReference type="PRINTS" id="PR00080">
    <property type="entry name" value="SDRFAMILY"/>
</dbReference>
<dbReference type="PANTHER" id="PTHR48107">
    <property type="entry name" value="NADPH-DEPENDENT ALDEHYDE REDUCTASE-LIKE PROTEIN, CHLOROPLASTIC-RELATED"/>
    <property type="match status" value="1"/>
</dbReference>
<dbReference type="Pfam" id="PF13561">
    <property type="entry name" value="adh_short_C2"/>
    <property type="match status" value="1"/>
</dbReference>
<dbReference type="InterPro" id="IPR036291">
    <property type="entry name" value="NAD(P)-bd_dom_sf"/>
</dbReference>
<dbReference type="Proteomes" id="UP000011058">
    <property type="component" value="Chromosome"/>
</dbReference>
<dbReference type="AlphaFoldDB" id="I0KFI1"/>
<dbReference type="PANTHER" id="PTHR48107:SF16">
    <property type="entry name" value="NADPH-DEPENDENT ALDEHYDE REDUCTASE 1, CHLOROPLASTIC"/>
    <property type="match status" value="1"/>
</dbReference>
<evidence type="ECO:0000313" key="4">
    <source>
        <dbReference type="Proteomes" id="UP000011058"/>
    </source>
</evidence>
<proteinExistence type="inferred from homology"/>
<dbReference type="eggNOG" id="COG1028">
    <property type="taxonomic scope" value="Bacteria"/>
</dbReference>
<protein>
    <submittedName>
        <fullName evidence="3">Short-chain dehydrogenase/reductase SDR</fullName>
        <ecNumber evidence="3">1.1.1.100</ecNumber>
    </submittedName>
</protein>
<dbReference type="GO" id="GO:0004316">
    <property type="term" value="F:3-oxoacyl-[acyl-carrier-protein] reductase (NADPH) activity"/>
    <property type="evidence" value="ECO:0007669"/>
    <property type="project" value="UniProtKB-EC"/>
</dbReference>
<dbReference type="InterPro" id="IPR020904">
    <property type="entry name" value="Sc_DH/Rdtase_CS"/>
</dbReference>
<gene>
    <name evidence="3" type="ORF">FAES_4885</name>
</gene>
<dbReference type="PRINTS" id="PR00081">
    <property type="entry name" value="GDHRDH"/>
</dbReference>